<dbReference type="AlphaFoldDB" id="A0A8D8FTR4"/>
<organism evidence="1">
    <name type="scientific">Culex pipiens</name>
    <name type="common">House mosquito</name>
    <dbReference type="NCBI Taxonomy" id="7175"/>
    <lineage>
        <taxon>Eukaryota</taxon>
        <taxon>Metazoa</taxon>
        <taxon>Ecdysozoa</taxon>
        <taxon>Arthropoda</taxon>
        <taxon>Hexapoda</taxon>
        <taxon>Insecta</taxon>
        <taxon>Pterygota</taxon>
        <taxon>Neoptera</taxon>
        <taxon>Endopterygota</taxon>
        <taxon>Diptera</taxon>
        <taxon>Nematocera</taxon>
        <taxon>Culicoidea</taxon>
        <taxon>Culicidae</taxon>
        <taxon>Culicinae</taxon>
        <taxon>Culicini</taxon>
        <taxon>Culex</taxon>
        <taxon>Culex</taxon>
    </lineage>
</organism>
<proteinExistence type="predicted"/>
<dbReference type="EMBL" id="HBUE01100155">
    <property type="protein sequence ID" value="CAG6484902.1"/>
    <property type="molecule type" value="Transcribed_RNA"/>
</dbReference>
<accession>A0A8D8FTR4</accession>
<reference evidence="1" key="1">
    <citation type="submission" date="2021-05" db="EMBL/GenBank/DDBJ databases">
        <authorList>
            <person name="Alioto T."/>
            <person name="Alioto T."/>
            <person name="Gomez Garrido J."/>
        </authorList>
    </citation>
    <scope>NUCLEOTIDE SEQUENCE</scope>
</reference>
<sequence length="115" mass="13443">MIFFPELPMITIMMAAAAPTRKDHTIHNSHKFPTVSSFDCMALNIETFIIVGRKSLIRLKHTNFKRFSTKNISNQSKVKKTRRSEKIHFRSHRLLRSLRIHKYASLLSSKFHPPP</sequence>
<name>A0A8D8FTR4_CULPI</name>
<protein>
    <submittedName>
        <fullName evidence="1">(northern house mosquito) hypothetical protein</fullName>
    </submittedName>
</protein>
<evidence type="ECO:0000313" key="1">
    <source>
        <dbReference type="EMBL" id="CAG6484902.1"/>
    </source>
</evidence>